<evidence type="ECO:0000259" key="1">
    <source>
        <dbReference type="Pfam" id="PF13439"/>
    </source>
</evidence>
<dbReference type="Pfam" id="PF13692">
    <property type="entry name" value="Glyco_trans_1_4"/>
    <property type="match status" value="1"/>
</dbReference>
<dbReference type="GO" id="GO:0016757">
    <property type="term" value="F:glycosyltransferase activity"/>
    <property type="evidence" value="ECO:0007669"/>
    <property type="project" value="UniProtKB-ARBA"/>
</dbReference>
<feature type="domain" description="Glycosyltransferase subfamily 4-like N-terminal" evidence="1">
    <location>
        <begin position="19"/>
        <end position="175"/>
    </location>
</feature>
<evidence type="ECO:0000313" key="3">
    <source>
        <dbReference type="Proteomes" id="UP000429555"/>
    </source>
</evidence>
<sequence>MIILYVVSTLERCGPTNQLFGIVKNLDRQQFTPVVLTLSPEGHDSRWEDFVALGVDVQTLGLGRAEGLLKGAVVLRKRVASIAPDLLHTQGLRADSMCVRLFAGHIPQVATLRNYPFKDYVMSFGFLQGQLMARWHLHHLRQVSAVALVSNAIKAMVGVRLPHARVVQNGVDMDRYRVLTLADKARMRETLGLPAQVRVFMSAGLLDQRKDPQTLVEGFLAAAREDDLLLMLGDGVLRESLQARYEGCKQVRFLGHVGNVQAFLQSSDYFISTSLAEGLPNSVLEALACGLPCLLSDIAEHGEIIGKTPLAHLLFKVADVEALAQCLRALCDTRYEAERAAAVEIIKAGFSAARMSKHYQYLYRELLA</sequence>
<comment type="caution">
    <text evidence="2">The sequence shown here is derived from an EMBL/GenBank/DDBJ whole genome shotgun (WGS) entry which is preliminary data.</text>
</comment>
<proteinExistence type="predicted"/>
<name>A0A6I4KW36_9PSED</name>
<accession>A0A6I4KW36</accession>
<dbReference type="InterPro" id="IPR028098">
    <property type="entry name" value="Glyco_trans_4-like_N"/>
</dbReference>
<keyword evidence="3" id="KW-1185">Reference proteome</keyword>
<dbReference type="SUPFAM" id="SSF53756">
    <property type="entry name" value="UDP-Glycosyltransferase/glycogen phosphorylase"/>
    <property type="match status" value="1"/>
</dbReference>
<dbReference type="RefSeq" id="WP_160345762.1">
    <property type="nucleotide sequence ID" value="NZ_WKJZ01000001.1"/>
</dbReference>
<dbReference type="PANTHER" id="PTHR45947:SF3">
    <property type="entry name" value="SULFOQUINOVOSYL TRANSFERASE SQD2"/>
    <property type="match status" value="1"/>
</dbReference>
<evidence type="ECO:0000313" key="2">
    <source>
        <dbReference type="EMBL" id="MVW76074.1"/>
    </source>
</evidence>
<dbReference type="Pfam" id="PF13439">
    <property type="entry name" value="Glyco_transf_4"/>
    <property type="match status" value="1"/>
</dbReference>
<dbReference type="InterPro" id="IPR050194">
    <property type="entry name" value="Glycosyltransferase_grp1"/>
</dbReference>
<gene>
    <name evidence="2" type="ORF">GJV18_12175</name>
</gene>
<dbReference type="Proteomes" id="UP000429555">
    <property type="component" value="Unassembled WGS sequence"/>
</dbReference>
<protein>
    <submittedName>
        <fullName evidence="2">Glycosyltransferase</fullName>
    </submittedName>
</protein>
<reference evidence="2 3" key="1">
    <citation type="submission" date="2019-11" db="EMBL/GenBank/DDBJ databases">
        <title>Pseudomonas flavidum sp. nov., isolated from Baiyang Lake.</title>
        <authorList>
            <person name="Zhao Y."/>
        </authorList>
    </citation>
    <scope>NUCLEOTIDE SEQUENCE [LARGE SCALE GENOMIC DNA]</scope>
    <source>
        <strain evidence="3">R-22-3 w-18</strain>
    </source>
</reference>
<organism evidence="2 3">
    <name type="scientific">Pseudomonas xionganensis</name>
    <dbReference type="NCBI Taxonomy" id="2654845"/>
    <lineage>
        <taxon>Bacteria</taxon>
        <taxon>Pseudomonadati</taxon>
        <taxon>Pseudomonadota</taxon>
        <taxon>Gammaproteobacteria</taxon>
        <taxon>Pseudomonadales</taxon>
        <taxon>Pseudomonadaceae</taxon>
        <taxon>Pseudomonas</taxon>
    </lineage>
</organism>
<dbReference type="AlphaFoldDB" id="A0A6I4KW36"/>
<dbReference type="EMBL" id="WKJZ01000001">
    <property type="protein sequence ID" value="MVW76074.1"/>
    <property type="molecule type" value="Genomic_DNA"/>
</dbReference>
<dbReference type="PANTHER" id="PTHR45947">
    <property type="entry name" value="SULFOQUINOVOSYL TRANSFERASE SQD2"/>
    <property type="match status" value="1"/>
</dbReference>
<keyword evidence="2" id="KW-0808">Transferase</keyword>
<dbReference type="Gene3D" id="3.40.50.2000">
    <property type="entry name" value="Glycogen Phosphorylase B"/>
    <property type="match status" value="2"/>
</dbReference>